<gene>
    <name evidence="2" type="ORF">PGTG_13783</name>
</gene>
<dbReference type="HOGENOM" id="CLU_1750613_0_0_1"/>
<dbReference type="GeneID" id="10535038"/>
<sequence>MRPMSQRLWKNDQENEEDPSDGIGDLCENIFTKEDHLEEDTNPQTVLKFSPHPQSDRAKKPLSIRPIKLVKQKPEPITASKADEPGETSLSVALSWSTHYTQQCGLEIVCSDLGTCLYLGTKYHTWHLLAGAGWGSPLSLEPPTKSYSF</sequence>
<dbReference type="AlphaFoldDB" id="E3KUM9"/>
<reference key="1">
    <citation type="submission" date="2007-01" db="EMBL/GenBank/DDBJ databases">
        <title>The Genome Sequence of Puccinia graminis f. sp. tritici Strain CRL 75-36-700-3.</title>
        <authorList>
            <consortium name="The Broad Institute Genome Sequencing Platform"/>
            <person name="Birren B."/>
            <person name="Lander E."/>
            <person name="Galagan J."/>
            <person name="Nusbaum C."/>
            <person name="Devon K."/>
            <person name="Cuomo C."/>
            <person name="Jaffe D."/>
            <person name="Butler J."/>
            <person name="Alvarez P."/>
            <person name="Gnerre S."/>
            <person name="Grabherr M."/>
            <person name="Mauceli E."/>
            <person name="Brockman W."/>
            <person name="Young S."/>
            <person name="LaButti K."/>
            <person name="Sykes S."/>
            <person name="DeCaprio D."/>
            <person name="Crawford M."/>
            <person name="Koehrsen M."/>
            <person name="Engels R."/>
            <person name="Montgomery P."/>
            <person name="Pearson M."/>
            <person name="Howarth C."/>
            <person name="Larson L."/>
            <person name="White J."/>
            <person name="Zeng Q."/>
            <person name="Kodira C."/>
            <person name="Yandava C."/>
            <person name="Alvarado L."/>
            <person name="O'Leary S."/>
            <person name="Szabo L."/>
            <person name="Dean R."/>
            <person name="Schein J."/>
        </authorList>
    </citation>
    <scope>NUCLEOTIDE SEQUENCE</scope>
    <source>
        <strain>CRL 75-36-700-3</strain>
    </source>
</reference>
<dbReference type="EMBL" id="DS178310">
    <property type="protein sequence ID" value="EFP87979.1"/>
    <property type="molecule type" value="Genomic_DNA"/>
</dbReference>
<evidence type="ECO:0000313" key="2">
    <source>
        <dbReference type="EMBL" id="EFP87979.1"/>
    </source>
</evidence>
<evidence type="ECO:0000313" key="3">
    <source>
        <dbReference type="Proteomes" id="UP000008783"/>
    </source>
</evidence>
<dbReference type="VEuPathDB" id="FungiDB:PGTG_13783"/>
<dbReference type="InParanoid" id="E3KUM9"/>
<dbReference type="RefSeq" id="XP_003332398.1">
    <property type="nucleotide sequence ID" value="XM_003332350.1"/>
</dbReference>
<evidence type="ECO:0000256" key="1">
    <source>
        <dbReference type="SAM" id="MobiDB-lite"/>
    </source>
</evidence>
<dbReference type="KEGG" id="pgr:PGTG_13783"/>
<feature type="region of interest" description="Disordered" evidence="1">
    <location>
        <begin position="1"/>
        <end position="65"/>
    </location>
</feature>
<accession>E3KUM9</accession>
<keyword evidence="3" id="KW-1185">Reference proteome</keyword>
<protein>
    <submittedName>
        <fullName evidence="2">Uncharacterized protein</fullName>
    </submittedName>
</protein>
<reference evidence="3" key="2">
    <citation type="journal article" date="2011" name="Proc. Natl. Acad. Sci. U.S.A.">
        <title>Obligate biotrophy features unraveled by the genomic analysis of rust fungi.</title>
        <authorList>
            <person name="Duplessis S."/>
            <person name="Cuomo C.A."/>
            <person name="Lin Y.-C."/>
            <person name="Aerts A."/>
            <person name="Tisserant E."/>
            <person name="Veneault-Fourrey C."/>
            <person name="Joly D.L."/>
            <person name="Hacquard S."/>
            <person name="Amselem J."/>
            <person name="Cantarel B.L."/>
            <person name="Chiu R."/>
            <person name="Coutinho P.M."/>
            <person name="Feau N."/>
            <person name="Field M."/>
            <person name="Frey P."/>
            <person name="Gelhaye E."/>
            <person name="Goldberg J."/>
            <person name="Grabherr M.G."/>
            <person name="Kodira C.D."/>
            <person name="Kohler A."/>
            <person name="Kuees U."/>
            <person name="Lindquist E.A."/>
            <person name="Lucas S.M."/>
            <person name="Mago R."/>
            <person name="Mauceli E."/>
            <person name="Morin E."/>
            <person name="Murat C."/>
            <person name="Pangilinan J.L."/>
            <person name="Park R."/>
            <person name="Pearson M."/>
            <person name="Quesneville H."/>
            <person name="Rouhier N."/>
            <person name="Sakthikumar S."/>
            <person name="Salamov A.A."/>
            <person name="Schmutz J."/>
            <person name="Selles B."/>
            <person name="Shapiro H."/>
            <person name="Tanguay P."/>
            <person name="Tuskan G.A."/>
            <person name="Henrissat B."/>
            <person name="Van de Peer Y."/>
            <person name="Rouze P."/>
            <person name="Ellis J.G."/>
            <person name="Dodds P.N."/>
            <person name="Schein J.E."/>
            <person name="Zhong S."/>
            <person name="Hamelin R.C."/>
            <person name="Grigoriev I.V."/>
            <person name="Szabo L.J."/>
            <person name="Martin F."/>
        </authorList>
    </citation>
    <scope>NUCLEOTIDE SEQUENCE [LARGE SCALE GENOMIC DNA]</scope>
    <source>
        <strain evidence="3">CRL 75-36-700-3 / race SCCL</strain>
    </source>
</reference>
<name>E3KUM9_PUCGT</name>
<proteinExistence type="predicted"/>
<organism evidence="2 3">
    <name type="scientific">Puccinia graminis f. sp. tritici (strain CRL 75-36-700-3 / race SCCL)</name>
    <name type="common">Black stem rust fungus</name>
    <dbReference type="NCBI Taxonomy" id="418459"/>
    <lineage>
        <taxon>Eukaryota</taxon>
        <taxon>Fungi</taxon>
        <taxon>Dikarya</taxon>
        <taxon>Basidiomycota</taxon>
        <taxon>Pucciniomycotina</taxon>
        <taxon>Pucciniomycetes</taxon>
        <taxon>Pucciniales</taxon>
        <taxon>Pucciniaceae</taxon>
        <taxon>Puccinia</taxon>
    </lineage>
</organism>
<dbReference type="Proteomes" id="UP000008783">
    <property type="component" value="Unassembled WGS sequence"/>
</dbReference>